<dbReference type="Gene3D" id="1.10.10.10">
    <property type="entry name" value="Winged helix-like DNA-binding domain superfamily/Winged helix DNA-binding domain"/>
    <property type="match status" value="1"/>
</dbReference>
<dbReference type="InterPro" id="IPR036390">
    <property type="entry name" value="WH_DNA-bd_sf"/>
</dbReference>
<dbReference type="GO" id="GO:0016491">
    <property type="term" value="F:oxidoreductase activity"/>
    <property type="evidence" value="ECO:0007669"/>
    <property type="project" value="UniProtKB-KW"/>
</dbReference>
<dbReference type="PRINTS" id="PR00778">
    <property type="entry name" value="HTHARSR"/>
</dbReference>
<dbReference type="InterPro" id="IPR001845">
    <property type="entry name" value="HTH_ArsR_DNA-bd_dom"/>
</dbReference>
<name>A0A0H5D541_9RHOB</name>
<dbReference type="SMART" id="SM00226">
    <property type="entry name" value="LMWPc"/>
    <property type="match status" value="1"/>
</dbReference>
<dbReference type="PROSITE" id="PS50987">
    <property type="entry name" value="HTH_ARSR_2"/>
    <property type="match status" value="1"/>
</dbReference>
<dbReference type="EC" id="1.20.4.-" evidence="3"/>
<dbReference type="CDD" id="cd00090">
    <property type="entry name" value="HTH_ARSR"/>
    <property type="match status" value="1"/>
</dbReference>
<dbReference type="PANTHER" id="PTHR43428">
    <property type="entry name" value="ARSENATE REDUCTASE"/>
    <property type="match status" value="1"/>
</dbReference>
<gene>
    <name evidence="3" type="primary">arsC_2</name>
    <name evidence="3" type="ORF">NIT7321_03016</name>
</gene>
<dbReference type="InterPro" id="IPR036196">
    <property type="entry name" value="Ptyr_pPase_sf"/>
</dbReference>
<reference evidence="4" key="1">
    <citation type="submission" date="2015-05" db="EMBL/GenBank/DDBJ databases">
        <authorList>
            <person name="Rodrigo-Torres Lidia"/>
            <person name="Arahal R.David."/>
        </authorList>
    </citation>
    <scope>NUCLEOTIDE SEQUENCE [LARGE SCALE GENOMIC DNA]</scope>
    <source>
        <strain evidence="4">CECT 7321</strain>
    </source>
</reference>
<proteinExistence type="predicted"/>
<dbReference type="STRING" id="481446.NIT7645_03458"/>
<dbReference type="Pfam" id="PF01022">
    <property type="entry name" value="HTH_5"/>
    <property type="match status" value="1"/>
</dbReference>
<dbReference type="NCBIfam" id="NF033788">
    <property type="entry name" value="HTH_metalloreg"/>
    <property type="match status" value="1"/>
</dbReference>
<evidence type="ECO:0000259" key="2">
    <source>
        <dbReference type="PROSITE" id="PS50987"/>
    </source>
</evidence>
<dbReference type="SUPFAM" id="SSF52788">
    <property type="entry name" value="Phosphotyrosine protein phosphatases I"/>
    <property type="match status" value="1"/>
</dbReference>
<dbReference type="EMBL" id="CVRL01000037">
    <property type="protein sequence ID" value="CRL12144.1"/>
    <property type="molecule type" value="Genomic_DNA"/>
</dbReference>
<dbReference type="Pfam" id="PF01451">
    <property type="entry name" value="LMWPc"/>
    <property type="match status" value="1"/>
</dbReference>
<protein>
    <submittedName>
        <fullName evidence="3">Arsenate reductase</fullName>
        <ecNumber evidence="3">1.20.4.-</ecNumber>
    </submittedName>
</protein>
<dbReference type="CDD" id="cd16345">
    <property type="entry name" value="LMWP_ArsC"/>
    <property type="match status" value="1"/>
</dbReference>
<dbReference type="Proteomes" id="UP000043764">
    <property type="component" value="Unassembled WGS sequence"/>
</dbReference>
<dbReference type="InterPro" id="IPR036388">
    <property type="entry name" value="WH-like_DNA-bd_sf"/>
</dbReference>
<feature type="domain" description="HTH arsR-type" evidence="2">
    <location>
        <begin position="1"/>
        <end position="94"/>
    </location>
</feature>
<sequence length="277" mass="30427">MEQVIPLRLSVLGHPQRLAVFRLLMRRFPDRVPAGEISTALDVKPSTLSSYLSALMQAGLVTQTREGTWLYYQVDMGGMRETLDALMRDCCRGRPELCLPSPSSLPKPDKATMPSRPYNVLFICTGNSARSIIAECLLRSVGGGRFDVYSAGTLPSSRLNPFALEVLRSKGHDLSGLRAKNLGEFMGADAPRFDFVFTVCDQAANEECPTWEGQPISGHWGMPDPVKAEGTEAERGLAFQQAYGTLKNRILAFAALPLAELDRISLQNAVDDIARNH</sequence>
<keyword evidence="3" id="KW-0560">Oxidoreductase</keyword>
<dbReference type="SMART" id="SM00418">
    <property type="entry name" value="HTH_ARSR"/>
    <property type="match status" value="1"/>
</dbReference>
<dbReference type="Gene3D" id="3.40.50.2300">
    <property type="match status" value="1"/>
</dbReference>
<organism evidence="3 4">
    <name type="scientific">Phaeobacter italicus</name>
    <dbReference type="NCBI Taxonomy" id="481446"/>
    <lineage>
        <taxon>Bacteria</taxon>
        <taxon>Pseudomonadati</taxon>
        <taxon>Pseudomonadota</taxon>
        <taxon>Alphaproteobacteria</taxon>
        <taxon>Rhodobacterales</taxon>
        <taxon>Roseobacteraceae</taxon>
        <taxon>Phaeobacter</taxon>
    </lineage>
</organism>
<dbReference type="InterPro" id="IPR023485">
    <property type="entry name" value="Ptyr_pPase"/>
</dbReference>
<dbReference type="AlphaFoldDB" id="A0A0H5D541"/>
<dbReference type="PANTHER" id="PTHR43428:SF1">
    <property type="entry name" value="ARSENATE REDUCTASE"/>
    <property type="match status" value="1"/>
</dbReference>
<dbReference type="GO" id="GO:0046685">
    <property type="term" value="P:response to arsenic-containing substance"/>
    <property type="evidence" value="ECO:0007669"/>
    <property type="project" value="UniProtKB-KW"/>
</dbReference>
<evidence type="ECO:0000256" key="1">
    <source>
        <dbReference type="ARBA" id="ARBA00022849"/>
    </source>
</evidence>
<dbReference type="GO" id="GO:0003700">
    <property type="term" value="F:DNA-binding transcription factor activity"/>
    <property type="evidence" value="ECO:0007669"/>
    <property type="project" value="InterPro"/>
</dbReference>
<keyword evidence="4" id="KW-1185">Reference proteome</keyword>
<dbReference type="InterPro" id="IPR011991">
    <property type="entry name" value="ArsR-like_HTH"/>
</dbReference>
<evidence type="ECO:0000313" key="4">
    <source>
        <dbReference type="Proteomes" id="UP000043764"/>
    </source>
</evidence>
<dbReference type="SUPFAM" id="SSF46785">
    <property type="entry name" value="Winged helix' DNA-binding domain"/>
    <property type="match status" value="1"/>
</dbReference>
<accession>A0A0H5D541</accession>
<keyword evidence="1" id="KW-0059">Arsenical resistance</keyword>
<evidence type="ECO:0000313" key="3">
    <source>
        <dbReference type="EMBL" id="CRL12144.1"/>
    </source>
</evidence>
<dbReference type="RefSeq" id="WP_050673955.1">
    <property type="nucleotide sequence ID" value="NZ_CVRL01000037.1"/>
</dbReference>